<dbReference type="Pfam" id="PF04365">
    <property type="entry name" value="BrnT_toxin"/>
    <property type="match status" value="1"/>
</dbReference>
<dbReference type="InterPro" id="IPR038573">
    <property type="entry name" value="BrnT_sf"/>
</dbReference>
<evidence type="ECO:0008006" key="3">
    <source>
        <dbReference type="Google" id="ProtNLM"/>
    </source>
</evidence>
<accession>A0A2H0DSX9</accession>
<evidence type="ECO:0000313" key="1">
    <source>
        <dbReference type="EMBL" id="PIP85265.1"/>
    </source>
</evidence>
<organism evidence="1 2">
    <name type="scientific">Candidatus Collierbacteria bacterium CG22_combo_CG10-13_8_21_14_all_43_12</name>
    <dbReference type="NCBI Taxonomy" id="1974537"/>
    <lineage>
        <taxon>Bacteria</taxon>
        <taxon>Candidatus Collieribacteriota</taxon>
    </lineage>
</organism>
<dbReference type="AlphaFoldDB" id="A0A2H0DSX9"/>
<name>A0A2H0DSX9_9BACT</name>
<dbReference type="Gene3D" id="3.10.450.530">
    <property type="entry name" value="Ribonuclease toxin, BrnT, of type II toxin-antitoxin system"/>
    <property type="match status" value="1"/>
</dbReference>
<comment type="caution">
    <text evidence="1">The sequence shown here is derived from an EMBL/GenBank/DDBJ whole genome shotgun (WGS) entry which is preliminary data.</text>
</comment>
<protein>
    <recommendedName>
        <fullName evidence="3">BrnT family toxin</fullName>
    </recommendedName>
</protein>
<sequence length="97" mass="11471">MKIIPDILTFDWDEGNSNKNLVKHIVTVQESEEVFTNQPLIIATDEKHSTSEQRFLALGRTNKDRKLFLSFTIRKDKIRIISIRDINRKETKIYETH</sequence>
<dbReference type="Proteomes" id="UP000231136">
    <property type="component" value="Unassembled WGS sequence"/>
</dbReference>
<reference evidence="1 2" key="1">
    <citation type="submission" date="2017-09" db="EMBL/GenBank/DDBJ databases">
        <title>Depth-based differentiation of microbial function through sediment-hosted aquifers and enrichment of novel symbionts in the deep terrestrial subsurface.</title>
        <authorList>
            <person name="Probst A.J."/>
            <person name="Ladd B."/>
            <person name="Jarett J.K."/>
            <person name="Geller-Mcgrath D.E."/>
            <person name="Sieber C.M."/>
            <person name="Emerson J.B."/>
            <person name="Anantharaman K."/>
            <person name="Thomas B.C."/>
            <person name="Malmstrom R."/>
            <person name="Stieglmeier M."/>
            <person name="Klingl A."/>
            <person name="Woyke T."/>
            <person name="Ryan C.M."/>
            <person name="Banfield J.F."/>
        </authorList>
    </citation>
    <scope>NUCLEOTIDE SEQUENCE [LARGE SCALE GENOMIC DNA]</scope>
    <source>
        <strain evidence="1">CG22_combo_CG10-13_8_21_14_all_43_12</strain>
    </source>
</reference>
<dbReference type="InterPro" id="IPR007460">
    <property type="entry name" value="BrnT_toxin"/>
</dbReference>
<gene>
    <name evidence="1" type="ORF">COW83_05160</name>
</gene>
<evidence type="ECO:0000313" key="2">
    <source>
        <dbReference type="Proteomes" id="UP000231136"/>
    </source>
</evidence>
<dbReference type="EMBL" id="PCTR01000143">
    <property type="protein sequence ID" value="PIP85265.1"/>
    <property type="molecule type" value="Genomic_DNA"/>
</dbReference>
<proteinExistence type="predicted"/>